<dbReference type="RefSeq" id="WP_158981902.1">
    <property type="nucleotide sequence ID" value="NZ_WSFO01000079.1"/>
</dbReference>
<dbReference type="InterPro" id="IPR032710">
    <property type="entry name" value="NTF2-like_dom_sf"/>
</dbReference>
<dbReference type="SUPFAM" id="SSF54427">
    <property type="entry name" value="NTF2-like"/>
    <property type="match status" value="1"/>
</dbReference>
<dbReference type="Gene3D" id="3.10.450.50">
    <property type="match status" value="1"/>
</dbReference>
<name>A0A6A4R9E5_9RHOB</name>
<organism evidence="2 3">
    <name type="scientific">Parasedimentitalea maritima</name>
    <dbReference type="NCBI Taxonomy" id="2578117"/>
    <lineage>
        <taxon>Bacteria</taxon>
        <taxon>Pseudomonadati</taxon>
        <taxon>Pseudomonadota</taxon>
        <taxon>Alphaproteobacteria</taxon>
        <taxon>Rhodobacterales</taxon>
        <taxon>Paracoccaceae</taxon>
        <taxon>Parasedimentitalea</taxon>
    </lineage>
</organism>
<dbReference type="EMBL" id="WSFO01000079">
    <property type="protein sequence ID" value="KAE9623615.1"/>
    <property type="molecule type" value="Genomic_DNA"/>
</dbReference>
<dbReference type="Proteomes" id="UP000441586">
    <property type="component" value="Unassembled WGS sequence"/>
</dbReference>
<feature type="domain" description="SnoaL-like" evidence="1">
    <location>
        <begin position="10"/>
        <end position="129"/>
    </location>
</feature>
<reference evidence="2 3" key="1">
    <citation type="submission" date="2019-12" db="EMBL/GenBank/DDBJ databases">
        <authorList>
            <person name="Zhang Y.-J."/>
        </authorList>
    </citation>
    <scope>NUCLEOTIDE SEQUENCE [LARGE SCALE GENOMIC DNA]</scope>
    <source>
        <strain evidence="2 3">H18S-6</strain>
    </source>
</reference>
<evidence type="ECO:0000313" key="3">
    <source>
        <dbReference type="Proteomes" id="UP000441586"/>
    </source>
</evidence>
<dbReference type="InterPro" id="IPR037401">
    <property type="entry name" value="SnoaL-like"/>
</dbReference>
<dbReference type="AlphaFoldDB" id="A0A6A4R9E5"/>
<accession>A0A6A4R9E5</accession>
<evidence type="ECO:0000313" key="2">
    <source>
        <dbReference type="EMBL" id="KAE9623615.1"/>
    </source>
</evidence>
<dbReference type="Pfam" id="PF12680">
    <property type="entry name" value="SnoaL_2"/>
    <property type="match status" value="1"/>
</dbReference>
<sequence length="143" mass="15754">MTTMTNETLNRLFAAFNAHDIDAVMSYFADDIVFDTVAGDQAHGTRIEGWEAVKAAFENTWGTMRDVQWINGRHYFVMAGVTDGGSDGPDAGGERIVSESTFVATQPDGKRVEADGVDLFSVRDGKITRKQAFRKQRPAFDPS</sequence>
<protein>
    <submittedName>
        <fullName evidence="2">Nuclear transport factor 2 family protein</fullName>
    </submittedName>
</protein>
<gene>
    <name evidence="2" type="ORF">GP644_23715</name>
</gene>
<evidence type="ECO:0000259" key="1">
    <source>
        <dbReference type="Pfam" id="PF12680"/>
    </source>
</evidence>
<comment type="caution">
    <text evidence="2">The sequence shown here is derived from an EMBL/GenBank/DDBJ whole genome shotgun (WGS) entry which is preliminary data.</text>
</comment>
<proteinExistence type="predicted"/>